<name>A0A9X0HLR5_SOLP1</name>
<dbReference type="PROSITE" id="PS50005">
    <property type="entry name" value="TPR"/>
    <property type="match status" value="2"/>
</dbReference>
<protein>
    <recommendedName>
        <fullName evidence="6">Tetratricopeptide repeat protein</fullName>
    </recommendedName>
</protein>
<dbReference type="EMBL" id="LNAL01000006">
    <property type="protein sequence ID" value="KUG08317.1"/>
    <property type="molecule type" value="Genomic_DNA"/>
</dbReference>
<feature type="repeat" description="TPR" evidence="3">
    <location>
        <begin position="116"/>
        <end position="149"/>
    </location>
</feature>
<dbReference type="InterPro" id="IPR019734">
    <property type="entry name" value="TPR_rpt"/>
</dbReference>
<dbReference type="Proteomes" id="UP000054223">
    <property type="component" value="Unassembled WGS sequence"/>
</dbReference>
<dbReference type="SMART" id="SM00028">
    <property type="entry name" value="TPR"/>
    <property type="match status" value="4"/>
</dbReference>
<dbReference type="Gene3D" id="1.25.40.10">
    <property type="entry name" value="Tetratricopeptide repeat domain"/>
    <property type="match status" value="1"/>
</dbReference>
<evidence type="ECO:0000313" key="4">
    <source>
        <dbReference type="EMBL" id="KUG08317.1"/>
    </source>
</evidence>
<dbReference type="InterPro" id="IPR011990">
    <property type="entry name" value="TPR-like_helical_dom_sf"/>
</dbReference>
<dbReference type="PANTHER" id="PTHR44943">
    <property type="entry name" value="CELLULOSE SYNTHASE OPERON PROTEIN C"/>
    <property type="match status" value="1"/>
</dbReference>
<accession>A0A9X0HLR5</accession>
<dbReference type="Pfam" id="PF13432">
    <property type="entry name" value="TPR_16"/>
    <property type="match status" value="1"/>
</dbReference>
<sequence length="294" mass="32773">MCLSATAQSLPERTASAACNCLGTIANVDTLQQRLKRCLPEGMVTAMANGSAKDRETMNTVEGIQGNIKQAAQLLPSVCPEVKRVLDAQPKPQQAAAAEPNAKEAQYYRLSTSETANKYYDEGNKQLKRKDYKAALKQFEKAAEADKQFVYALDHIAICHRQLGDYDKALESYGKSLAVYPEGNLALLNTAVVYSVKKDWTNALKYYELLRQHHPNDPEGYFGVGRMAMLSEDFEVALDNLFRAHQLYVDADSPYREDSSKLVGVLYGHMKAKGQLDLFMSKAKQYNIEISVKP</sequence>
<keyword evidence="2 3" id="KW-0802">TPR repeat</keyword>
<dbReference type="AlphaFoldDB" id="A0A9X0HLR5"/>
<feature type="repeat" description="TPR" evidence="3">
    <location>
        <begin position="150"/>
        <end position="183"/>
    </location>
</feature>
<dbReference type="PANTHER" id="PTHR44943:SF8">
    <property type="entry name" value="TPR REPEAT-CONTAINING PROTEIN MJ0263"/>
    <property type="match status" value="1"/>
</dbReference>
<reference evidence="4 5" key="1">
    <citation type="submission" date="2015-11" db="EMBL/GenBank/DDBJ databases">
        <title>Solirubrum puertoriconensis gen. nov. an environmental bacteria isolated in Puerto Rico.</title>
        <authorList>
            <person name="Cuebas-Irizarry M.F."/>
            <person name="Montalvo-Rodriguez R."/>
        </authorList>
    </citation>
    <scope>NUCLEOTIDE SEQUENCE [LARGE SCALE GENOMIC DNA]</scope>
    <source>
        <strain evidence="4 5">MC1A</strain>
    </source>
</reference>
<dbReference type="RefSeq" id="WP_059069643.1">
    <property type="nucleotide sequence ID" value="NZ_LNAL01000006.1"/>
</dbReference>
<dbReference type="OrthoDB" id="9811837at2"/>
<dbReference type="SUPFAM" id="SSF48452">
    <property type="entry name" value="TPR-like"/>
    <property type="match status" value="1"/>
</dbReference>
<gene>
    <name evidence="4" type="ORF">ASU33_09080</name>
</gene>
<keyword evidence="5" id="KW-1185">Reference proteome</keyword>
<organism evidence="4 5">
    <name type="scientific">Solirubrum puertoriconensis</name>
    <dbReference type="NCBI Taxonomy" id="1751427"/>
    <lineage>
        <taxon>Bacteria</taxon>
        <taxon>Pseudomonadati</taxon>
        <taxon>Bacteroidota</taxon>
        <taxon>Cytophagia</taxon>
        <taxon>Cytophagales</taxon>
    </lineage>
</organism>
<evidence type="ECO:0000256" key="2">
    <source>
        <dbReference type="ARBA" id="ARBA00022803"/>
    </source>
</evidence>
<proteinExistence type="predicted"/>
<comment type="caution">
    <text evidence="4">The sequence shown here is derived from an EMBL/GenBank/DDBJ whole genome shotgun (WGS) entry which is preliminary data.</text>
</comment>
<evidence type="ECO:0000256" key="1">
    <source>
        <dbReference type="ARBA" id="ARBA00022737"/>
    </source>
</evidence>
<evidence type="ECO:0000313" key="5">
    <source>
        <dbReference type="Proteomes" id="UP000054223"/>
    </source>
</evidence>
<keyword evidence="1" id="KW-0677">Repeat</keyword>
<evidence type="ECO:0008006" key="6">
    <source>
        <dbReference type="Google" id="ProtNLM"/>
    </source>
</evidence>
<dbReference type="InterPro" id="IPR051685">
    <property type="entry name" value="Ycf3/AcsC/BcsC/TPR_MFPF"/>
</dbReference>
<evidence type="ECO:0000256" key="3">
    <source>
        <dbReference type="PROSITE-ProRule" id="PRU00339"/>
    </source>
</evidence>